<proteinExistence type="predicted"/>
<evidence type="ECO:0000256" key="2">
    <source>
        <dbReference type="SAM" id="Phobius"/>
    </source>
</evidence>
<feature type="transmembrane region" description="Helical" evidence="2">
    <location>
        <begin position="71"/>
        <end position="94"/>
    </location>
</feature>
<dbReference type="EMBL" id="CM000157">
    <property type="protein sequence ID" value="KRJ97739.1"/>
    <property type="molecule type" value="Genomic_DNA"/>
</dbReference>
<feature type="compositionally biased region" description="Low complexity" evidence="1">
    <location>
        <begin position="44"/>
        <end position="55"/>
    </location>
</feature>
<name>A0A0R1DK83_DROYA</name>
<dbReference type="KEGG" id="dya:Dyak_GE28022"/>
<protein>
    <submittedName>
        <fullName evidence="3">Uncharacterized protein</fullName>
    </submittedName>
</protein>
<feature type="region of interest" description="Disordered" evidence="1">
    <location>
        <begin position="1"/>
        <end position="59"/>
    </location>
</feature>
<organism evidence="3 4">
    <name type="scientific">Drosophila yakuba</name>
    <name type="common">Fruit fly</name>
    <dbReference type="NCBI Taxonomy" id="7245"/>
    <lineage>
        <taxon>Eukaryota</taxon>
        <taxon>Metazoa</taxon>
        <taxon>Ecdysozoa</taxon>
        <taxon>Arthropoda</taxon>
        <taxon>Hexapoda</taxon>
        <taxon>Insecta</taxon>
        <taxon>Pterygota</taxon>
        <taxon>Neoptera</taxon>
        <taxon>Endopterygota</taxon>
        <taxon>Diptera</taxon>
        <taxon>Brachycera</taxon>
        <taxon>Muscomorpha</taxon>
        <taxon>Ephydroidea</taxon>
        <taxon>Drosophilidae</taxon>
        <taxon>Drosophila</taxon>
        <taxon>Sophophora</taxon>
    </lineage>
</organism>
<dbReference type="Proteomes" id="UP000002282">
    <property type="component" value="Chromosome 2L"/>
</dbReference>
<sequence>MTKNTVNTNDDKGEKKDGDPCSLRGGIQKNVTTTTPRETPPPTSSTTTTTTTTSSNDLQQQRQKVNITLSLRLFIILIFAAFLCGFGICSWLLYGNRSCCCCGQVPTNGCCCSNALQQAAAATDPGNCPP</sequence>
<evidence type="ECO:0000256" key="1">
    <source>
        <dbReference type="SAM" id="MobiDB-lite"/>
    </source>
</evidence>
<accession>A0A0R1DK83</accession>
<feature type="compositionally biased region" description="Basic and acidic residues" evidence="1">
    <location>
        <begin position="9"/>
        <end position="19"/>
    </location>
</feature>
<dbReference type="AlphaFoldDB" id="A0A0R1DK83"/>
<gene>
    <name evidence="3" type="primary">Dyak\GE28022</name>
    <name evidence="3" type="synonym">GE28022</name>
    <name evidence="3" type="ORF">Dyak_GE28022</name>
</gene>
<keyword evidence="2" id="KW-1133">Transmembrane helix</keyword>
<evidence type="ECO:0000313" key="4">
    <source>
        <dbReference type="Proteomes" id="UP000002282"/>
    </source>
</evidence>
<evidence type="ECO:0000313" key="3">
    <source>
        <dbReference type="EMBL" id="KRJ97739.1"/>
    </source>
</evidence>
<keyword evidence="4" id="KW-1185">Reference proteome</keyword>
<reference evidence="3 4" key="2">
    <citation type="journal article" date="2007" name="PLoS Biol.">
        <title>Principles of genome evolution in the Drosophila melanogaster species group.</title>
        <authorList>
            <person name="Ranz J.M."/>
            <person name="Maurin D."/>
            <person name="Chan Y.S."/>
            <person name="von Grotthuss M."/>
            <person name="Hillier L.W."/>
            <person name="Roote J."/>
            <person name="Ashburner M."/>
            <person name="Bergman C.M."/>
        </authorList>
    </citation>
    <scope>NUCLEOTIDE SEQUENCE [LARGE SCALE GENOMIC DNA]</scope>
    <source>
        <strain evidence="4">Tai18E2 / Tucson 14021-0261.01</strain>
    </source>
</reference>
<keyword evidence="2" id="KW-0812">Transmembrane</keyword>
<reference evidence="3 4" key="1">
    <citation type="journal article" date="2007" name="Nature">
        <title>Evolution of genes and genomes on the Drosophila phylogeny.</title>
        <authorList>
            <consortium name="Drosophila 12 Genomes Consortium"/>
            <person name="Clark A.G."/>
            <person name="Eisen M.B."/>
            <person name="Smith D.R."/>
            <person name="Bergman C.M."/>
            <person name="Oliver B."/>
            <person name="Markow T.A."/>
            <person name="Kaufman T.C."/>
            <person name="Kellis M."/>
            <person name="Gelbart W."/>
            <person name="Iyer V.N."/>
            <person name="Pollard D.A."/>
            <person name="Sackton T.B."/>
            <person name="Larracuente A.M."/>
            <person name="Singh N.D."/>
            <person name="Abad J.P."/>
            <person name="Abt D.N."/>
            <person name="Adryan B."/>
            <person name="Aguade M."/>
            <person name="Akashi H."/>
            <person name="Anderson W.W."/>
            <person name="Aquadro C.F."/>
            <person name="Ardell D.H."/>
            <person name="Arguello R."/>
            <person name="Artieri C.G."/>
            <person name="Barbash D.A."/>
            <person name="Barker D."/>
            <person name="Barsanti P."/>
            <person name="Batterham P."/>
            <person name="Batzoglou S."/>
            <person name="Begun D."/>
            <person name="Bhutkar A."/>
            <person name="Blanco E."/>
            <person name="Bosak S.A."/>
            <person name="Bradley R.K."/>
            <person name="Brand A.D."/>
            <person name="Brent M.R."/>
            <person name="Brooks A.N."/>
            <person name="Brown R.H."/>
            <person name="Butlin R.K."/>
            <person name="Caggese C."/>
            <person name="Calvi B.R."/>
            <person name="Bernardo de Carvalho A."/>
            <person name="Caspi A."/>
            <person name="Castrezana S."/>
            <person name="Celniker S.E."/>
            <person name="Chang J.L."/>
            <person name="Chapple C."/>
            <person name="Chatterji S."/>
            <person name="Chinwalla A."/>
            <person name="Civetta A."/>
            <person name="Clifton S.W."/>
            <person name="Comeron J.M."/>
            <person name="Costello J.C."/>
            <person name="Coyne J.A."/>
            <person name="Daub J."/>
            <person name="David R.G."/>
            <person name="Delcher A.L."/>
            <person name="Delehaunty K."/>
            <person name="Do C.B."/>
            <person name="Ebling H."/>
            <person name="Edwards K."/>
            <person name="Eickbush T."/>
            <person name="Evans J.D."/>
            <person name="Filipski A."/>
            <person name="Findeiss S."/>
            <person name="Freyhult E."/>
            <person name="Fulton L."/>
            <person name="Fulton R."/>
            <person name="Garcia A.C."/>
            <person name="Gardiner A."/>
            <person name="Garfield D.A."/>
            <person name="Garvin B.E."/>
            <person name="Gibson G."/>
            <person name="Gilbert D."/>
            <person name="Gnerre S."/>
            <person name="Godfrey J."/>
            <person name="Good R."/>
            <person name="Gotea V."/>
            <person name="Gravely B."/>
            <person name="Greenberg A.J."/>
            <person name="Griffiths-Jones S."/>
            <person name="Gross S."/>
            <person name="Guigo R."/>
            <person name="Gustafson E.A."/>
            <person name="Haerty W."/>
            <person name="Hahn M.W."/>
            <person name="Halligan D.L."/>
            <person name="Halpern A.L."/>
            <person name="Halter G.M."/>
            <person name="Han M.V."/>
            <person name="Heger A."/>
            <person name="Hillier L."/>
            <person name="Hinrichs A.S."/>
            <person name="Holmes I."/>
            <person name="Hoskins R.A."/>
            <person name="Hubisz M.J."/>
            <person name="Hultmark D."/>
            <person name="Huntley M.A."/>
            <person name="Jaffe D.B."/>
            <person name="Jagadeeshan S."/>
            <person name="Jeck W.R."/>
            <person name="Johnson J."/>
            <person name="Jones C.D."/>
            <person name="Jordan W.C."/>
            <person name="Karpen G.H."/>
            <person name="Kataoka E."/>
            <person name="Keightley P.D."/>
            <person name="Kheradpour P."/>
            <person name="Kirkness E.F."/>
            <person name="Koerich L.B."/>
            <person name="Kristiansen K."/>
            <person name="Kudrna D."/>
            <person name="Kulathinal R.J."/>
            <person name="Kumar S."/>
            <person name="Kwok R."/>
            <person name="Lander E."/>
            <person name="Langley C.H."/>
            <person name="Lapoint R."/>
            <person name="Lazzaro B.P."/>
            <person name="Lee S.J."/>
            <person name="Levesque L."/>
            <person name="Li R."/>
            <person name="Lin C.F."/>
            <person name="Lin M.F."/>
            <person name="Lindblad-Toh K."/>
            <person name="Llopart A."/>
            <person name="Long M."/>
            <person name="Low L."/>
            <person name="Lozovsky E."/>
            <person name="Lu J."/>
            <person name="Luo M."/>
            <person name="Machado C.A."/>
            <person name="Makalowski W."/>
            <person name="Marzo M."/>
            <person name="Matsuda M."/>
            <person name="Matzkin L."/>
            <person name="McAllister B."/>
            <person name="McBride C.S."/>
            <person name="McKernan B."/>
            <person name="McKernan K."/>
            <person name="Mendez-Lago M."/>
            <person name="Minx P."/>
            <person name="Mollenhauer M.U."/>
            <person name="Montooth K."/>
            <person name="Mount S.M."/>
            <person name="Mu X."/>
            <person name="Myers E."/>
            <person name="Negre B."/>
            <person name="Newfeld S."/>
            <person name="Nielsen R."/>
            <person name="Noor M.A."/>
            <person name="O'Grady P."/>
            <person name="Pachter L."/>
            <person name="Papaceit M."/>
            <person name="Parisi M.J."/>
            <person name="Parisi M."/>
            <person name="Parts L."/>
            <person name="Pedersen J.S."/>
            <person name="Pesole G."/>
            <person name="Phillippy A.M."/>
            <person name="Ponting C.P."/>
            <person name="Pop M."/>
            <person name="Porcelli D."/>
            <person name="Powell J.R."/>
            <person name="Prohaska S."/>
            <person name="Pruitt K."/>
            <person name="Puig M."/>
            <person name="Quesneville H."/>
            <person name="Ram K.R."/>
            <person name="Rand D."/>
            <person name="Rasmussen M.D."/>
            <person name="Reed L.K."/>
            <person name="Reenan R."/>
            <person name="Reily A."/>
            <person name="Remington K.A."/>
            <person name="Rieger T.T."/>
            <person name="Ritchie M.G."/>
            <person name="Robin C."/>
            <person name="Rogers Y.H."/>
            <person name="Rohde C."/>
            <person name="Rozas J."/>
            <person name="Rubenfield M.J."/>
            <person name="Ruiz A."/>
            <person name="Russo S."/>
            <person name="Salzberg S.L."/>
            <person name="Sanchez-Gracia A."/>
            <person name="Saranga D.J."/>
            <person name="Sato H."/>
            <person name="Schaeffer S.W."/>
            <person name="Schatz M.C."/>
            <person name="Schlenke T."/>
            <person name="Schwartz R."/>
            <person name="Segarra C."/>
            <person name="Singh R.S."/>
            <person name="Sirot L."/>
            <person name="Sirota M."/>
            <person name="Sisneros N.B."/>
            <person name="Smith C.D."/>
            <person name="Smith T.F."/>
            <person name="Spieth J."/>
            <person name="Stage D.E."/>
            <person name="Stark A."/>
            <person name="Stephan W."/>
            <person name="Strausberg R.L."/>
            <person name="Strempel S."/>
            <person name="Sturgill D."/>
            <person name="Sutton G."/>
            <person name="Sutton G.G."/>
            <person name="Tao W."/>
            <person name="Teichmann S."/>
            <person name="Tobari Y.N."/>
            <person name="Tomimura Y."/>
            <person name="Tsolas J.M."/>
            <person name="Valente V.L."/>
            <person name="Venter E."/>
            <person name="Venter J.C."/>
            <person name="Vicario S."/>
            <person name="Vieira F.G."/>
            <person name="Vilella A.J."/>
            <person name="Villasante A."/>
            <person name="Walenz B."/>
            <person name="Wang J."/>
            <person name="Wasserman M."/>
            <person name="Watts T."/>
            <person name="Wilson D."/>
            <person name="Wilson R.K."/>
            <person name="Wing R.A."/>
            <person name="Wolfner M.F."/>
            <person name="Wong A."/>
            <person name="Wong G.K."/>
            <person name="Wu C.I."/>
            <person name="Wu G."/>
            <person name="Yamamoto D."/>
            <person name="Yang H.P."/>
            <person name="Yang S.P."/>
            <person name="Yorke J.A."/>
            <person name="Yoshida K."/>
            <person name="Zdobnov E."/>
            <person name="Zhang P."/>
            <person name="Zhang Y."/>
            <person name="Zimin A.V."/>
            <person name="Baldwin J."/>
            <person name="Abdouelleil A."/>
            <person name="Abdulkadir J."/>
            <person name="Abebe A."/>
            <person name="Abera B."/>
            <person name="Abreu J."/>
            <person name="Acer S.C."/>
            <person name="Aftuck L."/>
            <person name="Alexander A."/>
            <person name="An P."/>
            <person name="Anderson E."/>
            <person name="Anderson S."/>
            <person name="Arachi H."/>
            <person name="Azer M."/>
            <person name="Bachantsang P."/>
            <person name="Barry A."/>
            <person name="Bayul T."/>
            <person name="Berlin A."/>
            <person name="Bessette D."/>
            <person name="Bloom T."/>
            <person name="Blye J."/>
            <person name="Boguslavskiy L."/>
            <person name="Bonnet C."/>
            <person name="Boukhgalter B."/>
            <person name="Bourzgui I."/>
            <person name="Brown A."/>
            <person name="Cahill P."/>
            <person name="Channer S."/>
            <person name="Cheshatsang Y."/>
            <person name="Chuda L."/>
            <person name="Citroen M."/>
            <person name="Collymore A."/>
            <person name="Cooke P."/>
            <person name="Costello M."/>
            <person name="D'Aco K."/>
            <person name="Daza R."/>
            <person name="De Haan G."/>
            <person name="DeGray S."/>
            <person name="DeMaso C."/>
            <person name="Dhargay N."/>
            <person name="Dooley K."/>
            <person name="Dooley E."/>
            <person name="Doricent M."/>
            <person name="Dorje P."/>
            <person name="Dorjee K."/>
            <person name="Dupes A."/>
            <person name="Elong R."/>
            <person name="Falk J."/>
            <person name="Farina A."/>
            <person name="Faro S."/>
            <person name="Ferguson D."/>
            <person name="Fisher S."/>
            <person name="Foley C.D."/>
            <person name="Franke A."/>
            <person name="Friedrich D."/>
            <person name="Gadbois L."/>
            <person name="Gearin G."/>
            <person name="Gearin C.R."/>
            <person name="Giannoukos G."/>
            <person name="Goode T."/>
            <person name="Graham J."/>
            <person name="Grandbois E."/>
            <person name="Grewal S."/>
            <person name="Gyaltsen K."/>
            <person name="Hafez N."/>
            <person name="Hagos B."/>
            <person name="Hall J."/>
            <person name="Henson C."/>
            <person name="Hollinger A."/>
            <person name="Honan T."/>
            <person name="Huard M.D."/>
            <person name="Hughes L."/>
            <person name="Hurhula B."/>
            <person name="Husby M.E."/>
            <person name="Kamat A."/>
            <person name="Kanga B."/>
            <person name="Kashin S."/>
            <person name="Khazanovich D."/>
            <person name="Kisner P."/>
            <person name="Lance K."/>
            <person name="Lara M."/>
            <person name="Lee W."/>
            <person name="Lennon N."/>
            <person name="Letendre F."/>
            <person name="LeVine R."/>
            <person name="Lipovsky A."/>
            <person name="Liu X."/>
            <person name="Liu J."/>
            <person name="Liu S."/>
            <person name="Lokyitsang T."/>
            <person name="Lokyitsang Y."/>
            <person name="Lubonja R."/>
            <person name="Lui A."/>
            <person name="MacDonald P."/>
            <person name="Magnisalis V."/>
            <person name="Maru K."/>
            <person name="Matthews C."/>
            <person name="McCusker W."/>
            <person name="McDonough S."/>
            <person name="Mehta T."/>
            <person name="Meldrim J."/>
            <person name="Meneus L."/>
            <person name="Mihai O."/>
            <person name="Mihalev A."/>
            <person name="Mihova T."/>
            <person name="Mittelman R."/>
            <person name="Mlenga V."/>
            <person name="Montmayeur A."/>
            <person name="Mulrain L."/>
            <person name="Navidi A."/>
            <person name="Naylor J."/>
            <person name="Negash T."/>
            <person name="Nguyen T."/>
            <person name="Nguyen N."/>
            <person name="Nicol R."/>
            <person name="Norbu C."/>
            <person name="Norbu N."/>
            <person name="Novod N."/>
            <person name="O'Neill B."/>
            <person name="Osman S."/>
            <person name="Markiewicz E."/>
            <person name="Oyono O.L."/>
            <person name="Patti C."/>
            <person name="Phunkhang P."/>
            <person name="Pierre F."/>
            <person name="Priest M."/>
            <person name="Raghuraman S."/>
            <person name="Rege F."/>
            <person name="Reyes R."/>
            <person name="Rise C."/>
            <person name="Rogov P."/>
            <person name="Ross K."/>
            <person name="Ryan E."/>
            <person name="Settipalli S."/>
            <person name="Shea T."/>
            <person name="Sherpa N."/>
            <person name="Shi L."/>
            <person name="Shih D."/>
            <person name="Sparrow T."/>
            <person name="Spaulding J."/>
            <person name="Stalker J."/>
            <person name="Stange-Thomann N."/>
            <person name="Stavropoulos S."/>
            <person name="Stone C."/>
            <person name="Strader C."/>
            <person name="Tesfaye S."/>
            <person name="Thomson T."/>
            <person name="Thoulutsang Y."/>
            <person name="Thoulutsang D."/>
            <person name="Topham K."/>
            <person name="Topping I."/>
            <person name="Tsamla T."/>
            <person name="Vassiliev H."/>
            <person name="Vo A."/>
            <person name="Wangchuk T."/>
            <person name="Wangdi T."/>
            <person name="Weiand M."/>
            <person name="Wilkinson J."/>
            <person name="Wilson A."/>
            <person name="Yadav S."/>
            <person name="Young G."/>
            <person name="Yu Q."/>
            <person name="Zembek L."/>
            <person name="Zhong D."/>
            <person name="Zimmer A."/>
            <person name="Zwirko Z."/>
            <person name="Jaffe D.B."/>
            <person name="Alvarez P."/>
            <person name="Brockman W."/>
            <person name="Butler J."/>
            <person name="Chin C."/>
            <person name="Gnerre S."/>
            <person name="Grabherr M."/>
            <person name="Kleber M."/>
            <person name="Mauceli E."/>
            <person name="MacCallum I."/>
        </authorList>
    </citation>
    <scope>NUCLEOTIDE SEQUENCE [LARGE SCALE GENOMIC DNA]</scope>
    <source>
        <strain evidence="4">Tai18E2 / Tucson 14021-0261.01</strain>
    </source>
</reference>
<keyword evidence="2" id="KW-0472">Membrane</keyword>